<evidence type="ECO:0008006" key="3">
    <source>
        <dbReference type="Google" id="ProtNLM"/>
    </source>
</evidence>
<name>A0A5E4LNI3_9ARCH</name>
<dbReference type="Gene3D" id="3.40.50.300">
    <property type="entry name" value="P-loop containing nucleotide triphosphate hydrolases"/>
    <property type="match status" value="1"/>
</dbReference>
<dbReference type="SUPFAM" id="SSF50447">
    <property type="entry name" value="Translation proteins"/>
    <property type="match status" value="1"/>
</dbReference>
<organism evidence="1 2">
    <name type="scientific">Candidatus Bilamarchaeum dharawalense</name>
    <dbReference type="NCBI Taxonomy" id="2885759"/>
    <lineage>
        <taxon>Archaea</taxon>
        <taxon>Candidatus Micrarchaeota</taxon>
        <taxon>Candidatus Micrarchaeia</taxon>
        <taxon>Candidatus Anstonellales</taxon>
        <taxon>Candidatus Bilamarchaeaceae</taxon>
        <taxon>Candidatus Bilamarchaeum</taxon>
    </lineage>
</organism>
<sequence length="293" mass="32448">MFVAVLSDKPELRENFCKNFGSEISRDDICIYSANDGSKKIWLIDPVNYPEKIQPLLYTLSMADFVVLMVDGLTPKVGELMVALNSLRLDRGVIVTSANLPVGGTVLEKYEKVADQKTATDRVRAASVNAGENAIGLVYKTANQPSLGHVAYGALKGGKVKKQDKLFLLPDRKDVEIRSIHVNGSDVEELSATSNFEIAYKGDLVERGILAPLRHEYQVENIVNGRFTKSPFFKDELKGKIHAYTNMQYVEGHLTDNDLTLSAPLAFEKGELILVVDASNQKLRIAGVFQSKW</sequence>
<dbReference type="InterPro" id="IPR027417">
    <property type="entry name" value="P-loop_NTPase"/>
</dbReference>
<comment type="caution">
    <text evidence="1">The sequence shown here is derived from an EMBL/GenBank/DDBJ whole genome shotgun (WGS) entry which is preliminary data.</text>
</comment>
<proteinExistence type="predicted"/>
<protein>
    <recommendedName>
        <fullName evidence="3">Elongation factor 1-alpha</fullName>
    </recommendedName>
</protein>
<dbReference type="Proteomes" id="UP000789941">
    <property type="component" value="Unassembled WGS sequence"/>
</dbReference>
<evidence type="ECO:0000313" key="2">
    <source>
        <dbReference type="Proteomes" id="UP000789941"/>
    </source>
</evidence>
<dbReference type="EMBL" id="CABMJJ010000004">
    <property type="protein sequence ID" value="VVC02969.1"/>
    <property type="molecule type" value="Genomic_DNA"/>
</dbReference>
<dbReference type="Gene3D" id="2.40.30.10">
    <property type="entry name" value="Translation factors"/>
    <property type="match status" value="1"/>
</dbReference>
<dbReference type="AlphaFoldDB" id="A0A5E4LNI3"/>
<accession>A0A5E4LNI3</accession>
<evidence type="ECO:0000313" key="1">
    <source>
        <dbReference type="EMBL" id="VVC02969.1"/>
    </source>
</evidence>
<dbReference type="InterPro" id="IPR009000">
    <property type="entry name" value="Transl_B-barrel_sf"/>
</dbReference>
<gene>
    <name evidence="1" type="ORF">LFW2832_00121</name>
</gene>
<reference evidence="1 2" key="1">
    <citation type="submission" date="2019-08" db="EMBL/GenBank/DDBJ databases">
        <authorList>
            <person name="Vazquez-Campos X."/>
        </authorList>
    </citation>
    <scope>NUCLEOTIDE SEQUENCE [LARGE SCALE GENOMIC DNA]</scope>
    <source>
        <strain evidence="1">LFW-283_2</strain>
    </source>
</reference>